<dbReference type="PRINTS" id="PR00081">
    <property type="entry name" value="GDHRDH"/>
</dbReference>
<dbReference type="InterPro" id="IPR036291">
    <property type="entry name" value="NAD(P)-bd_dom_sf"/>
</dbReference>
<dbReference type="AlphaFoldDB" id="A0A160PLI5"/>
<dbReference type="Gene3D" id="3.40.50.720">
    <property type="entry name" value="NAD(P)-binding Rossmann-like Domain"/>
    <property type="match status" value="1"/>
</dbReference>
<proteinExistence type="inferred from homology"/>
<geneLocation type="plasmid" evidence="3">
    <name>pmppm01 dna</name>
</geneLocation>
<dbReference type="EMBL" id="AP014810">
    <property type="protein sequence ID" value="BAU94005.1"/>
    <property type="molecule type" value="Genomic_DNA"/>
</dbReference>
<dbReference type="Pfam" id="PF13561">
    <property type="entry name" value="adh_short_C2"/>
    <property type="match status" value="1"/>
</dbReference>
<dbReference type="OrthoDB" id="9804774at2"/>
<dbReference type="PANTHER" id="PTHR42879">
    <property type="entry name" value="3-OXOACYL-(ACYL-CARRIER-PROTEIN) REDUCTASE"/>
    <property type="match status" value="1"/>
</dbReference>
<name>A0A160PLI5_9HYPH</name>
<dbReference type="InterPro" id="IPR011294">
    <property type="entry name" value="3-OHbutyrate_DH"/>
</dbReference>
<evidence type="ECO:0000256" key="1">
    <source>
        <dbReference type="ARBA" id="ARBA00006484"/>
    </source>
</evidence>
<evidence type="ECO:0000313" key="3">
    <source>
        <dbReference type="Proteomes" id="UP000218288"/>
    </source>
</evidence>
<dbReference type="PANTHER" id="PTHR42879:SF2">
    <property type="entry name" value="3-OXOACYL-[ACYL-CARRIER-PROTEIN] REDUCTASE FABG"/>
    <property type="match status" value="1"/>
</dbReference>
<dbReference type="InterPro" id="IPR020904">
    <property type="entry name" value="Sc_DH/Rdtase_CS"/>
</dbReference>
<dbReference type="NCBIfam" id="NF009093">
    <property type="entry name" value="PRK12429.1"/>
    <property type="match status" value="1"/>
</dbReference>
<keyword evidence="2" id="KW-0614">Plasmid</keyword>
<sequence length="277" mass="29233">MLRILQSAGLDRTGTTRPLDGRVAIVTGSTSGIGLAIANTLAEQGALIVINGLGDEAEITRLCHDLSERHQTSVRYDDADLSQPGAVMDLVDRSARALGPVEILVNNAGIQHVSPIEEFPPEKWDAILAINLSAVFYATRSVLPDMRRRGWGRIVNVASAHGLIGSPFKSAYVAAKHGVVGLTKVTALETAEVGITCNAVCPGYVWTPLVADQVHAQAAAHGISEEEVVRQVFLAEQPNKRFVTVEEIAGTVAFLCSPAAASITGASINVDGGWTAH</sequence>
<dbReference type="GO" id="GO:0032787">
    <property type="term" value="P:monocarboxylic acid metabolic process"/>
    <property type="evidence" value="ECO:0007669"/>
    <property type="project" value="UniProtKB-ARBA"/>
</dbReference>
<accession>A0A160PLI5</accession>
<protein>
    <submittedName>
        <fullName evidence="2">3-hydroxybutyrate dehydrogenase</fullName>
    </submittedName>
</protein>
<gene>
    <name evidence="2" type="ORF">MPPM_5400</name>
</gene>
<dbReference type="RefSeq" id="WP_063986896.1">
    <property type="nucleotide sequence ID" value="NZ_AP014810.1"/>
</dbReference>
<dbReference type="SUPFAM" id="SSF51735">
    <property type="entry name" value="NAD(P)-binding Rossmann-fold domains"/>
    <property type="match status" value="1"/>
</dbReference>
<dbReference type="PRINTS" id="PR00080">
    <property type="entry name" value="SDRFAMILY"/>
</dbReference>
<dbReference type="NCBIfam" id="TIGR01963">
    <property type="entry name" value="PHB_DH"/>
    <property type="match status" value="1"/>
</dbReference>
<dbReference type="InterPro" id="IPR002347">
    <property type="entry name" value="SDR_fam"/>
</dbReference>
<dbReference type="Proteomes" id="UP000218288">
    <property type="component" value="Plasmid pMPPM01"/>
</dbReference>
<dbReference type="InterPro" id="IPR050259">
    <property type="entry name" value="SDR"/>
</dbReference>
<dbReference type="FunFam" id="3.40.50.720:FF:000084">
    <property type="entry name" value="Short-chain dehydrogenase reductase"/>
    <property type="match status" value="1"/>
</dbReference>
<dbReference type="GO" id="GO:0003858">
    <property type="term" value="F:3-hydroxybutyrate dehydrogenase activity"/>
    <property type="evidence" value="ECO:0007669"/>
    <property type="project" value="InterPro"/>
</dbReference>
<comment type="similarity">
    <text evidence="1">Belongs to the short-chain dehydrogenases/reductases (SDR) family.</text>
</comment>
<evidence type="ECO:0000313" key="2">
    <source>
        <dbReference type="EMBL" id="BAU94005.1"/>
    </source>
</evidence>
<organism evidence="2 3">
    <name type="scientific">Methylorubrum populi</name>
    <dbReference type="NCBI Taxonomy" id="223967"/>
    <lineage>
        <taxon>Bacteria</taxon>
        <taxon>Pseudomonadati</taxon>
        <taxon>Pseudomonadota</taxon>
        <taxon>Alphaproteobacteria</taxon>
        <taxon>Hyphomicrobiales</taxon>
        <taxon>Methylobacteriaceae</taxon>
        <taxon>Methylorubrum</taxon>
    </lineage>
</organism>
<reference evidence="2 3" key="1">
    <citation type="journal article" date="2016" name="Genome Announc.">
        <title>Complete Genome Sequence of Methylobacterium populi P-1M, Isolated from Pink-Pigmented Household Biofilm.</title>
        <authorList>
            <person name="Morohoshi T."/>
            <person name="Ikeda T."/>
        </authorList>
    </citation>
    <scope>NUCLEOTIDE SEQUENCE [LARGE SCALE GENOMIC DNA]</scope>
    <source>
        <strain evidence="2 3">P-1M</strain>
        <plasmid evidence="3">Plasmid pmppm01 dna</plasmid>
    </source>
</reference>
<dbReference type="PROSITE" id="PS00061">
    <property type="entry name" value="ADH_SHORT"/>
    <property type="match status" value="1"/>
</dbReference>